<evidence type="ECO:0000313" key="2">
    <source>
        <dbReference type="EMBL" id="AOS46293.1"/>
    </source>
</evidence>
<dbReference type="PANTHER" id="PTHR37833">
    <property type="entry name" value="LIPOPROTEIN-RELATED"/>
    <property type="match status" value="1"/>
</dbReference>
<keyword evidence="1" id="KW-0732">Signal</keyword>
<dbReference type="PANTHER" id="PTHR37833:SF1">
    <property type="entry name" value="SIGNAL PEPTIDE PROTEIN"/>
    <property type="match status" value="1"/>
</dbReference>
<dbReference type="KEGG" id="obg:Verru16b_03394"/>
<dbReference type="AlphaFoldDB" id="A0A1D8AZH6"/>
<organism evidence="2 3">
    <name type="scientific">Lacunisphaera limnophila</name>
    <dbReference type="NCBI Taxonomy" id="1838286"/>
    <lineage>
        <taxon>Bacteria</taxon>
        <taxon>Pseudomonadati</taxon>
        <taxon>Verrucomicrobiota</taxon>
        <taxon>Opitutia</taxon>
        <taxon>Opitutales</taxon>
        <taxon>Opitutaceae</taxon>
        <taxon>Lacunisphaera</taxon>
    </lineage>
</organism>
<dbReference type="InterPro" id="IPR011467">
    <property type="entry name" value="DUF1573"/>
</dbReference>
<evidence type="ECO:0000256" key="1">
    <source>
        <dbReference type="SAM" id="SignalP"/>
    </source>
</evidence>
<protein>
    <recommendedName>
        <fullName evidence="4">DUF1573 domain-containing protein</fullName>
    </recommendedName>
</protein>
<dbReference type="STRING" id="1838286.Verru16b_03394"/>
<dbReference type="Proteomes" id="UP000095228">
    <property type="component" value="Chromosome"/>
</dbReference>
<name>A0A1D8AZH6_9BACT</name>
<proteinExistence type="predicted"/>
<dbReference type="EMBL" id="CP016094">
    <property type="protein sequence ID" value="AOS46293.1"/>
    <property type="molecule type" value="Genomic_DNA"/>
</dbReference>
<reference evidence="2 3" key="1">
    <citation type="submission" date="2016-06" db="EMBL/GenBank/DDBJ databases">
        <title>Three novel species with peptidoglycan cell walls form the new genus Lacunisphaera gen. nov. in the family Opitutaceae of the verrucomicrobial subdivision 4.</title>
        <authorList>
            <person name="Rast P."/>
            <person name="Gloeckner I."/>
            <person name="Jogler M."/>
            <person name="Boedeker C."/>
            <person name="Jeske O."/>
            <person name="Wiegand S."/>
            <person name="Reinhardt R."/>
            <person name="Schumann P."/>
            <person name="Rohde M."/>
            <person name="Spring S."/>
            <person name="Gloeckner F.O."/>
            <person name="Jogler C."/>
        </authorList>
    </citation>
    <scope>NUCLEOTIDE SEQUENCE [LARGE SCALE GENOMIC DNA]</scope>
    <source>
        <strain evidence="2 3">IG16b</strain>
    </source>
</reference>
<feature type="signal peptide" evidence="1">
    <location>
        <begin position="1"/>
        <end position="20"/>
    </location>
</feature>
<dbReference type="Pfam" id="PF07610">
    <property type="entry name" value="DUF1573"/>
    <property type="match status" value="1"/>
</dbReference>
<feature type="chain" id="PRO_5009105407" description="DUF1573 domain-containing protein" evidence="1">
    <location>
        <begin position="21"/>
        <end position="215"/>
    </location>
</feature>
<dbReference type="InterPro" id="IPR013783">
    <property type="entry name" value="Ig-like_fold"/>
</dbReference>
<dbReference type="Gene3D" id="2.60.40.10">
    <property type="entry name" value="Immunoglobulins"/>
    <property type="match status" value="1"/>
</dbReference>
<evidence type="ECO:0000313" key="3">
    <source>
        <dbReference type="Proteomes" id="UP000095228"/>
    </source>
</evidence>
<sequence length="215" mass="23207">MNRRLLAPLFLLLAAVTAPALEWPATHLTLRSVPLQKTADTGFDFKNTSDRPVTITSVDVSCDCTEVTPSAKVIAPGATGRLHVRFTLGDRLGVYRRSIIVSTDEGTPPVALTVELDVPEVATLTPRSLEWPLHSAATEQTVDITVIPGIELTISHVQATSDAYTHRLETVTAGRAYRLHLTPRSTAEVANAAFRLHATAGTGEELIFSAYANVR</sequence>
<evidence type="ECO:0008006" key="4">
    <source>
        <dbReference type="Google" id="ProtNLM"/>
    </source>
</evidence>
<keyword evidence="3" id="KW-1185">Reference proteome</keyword>
<dbReference type="RefSeq" id="WP_069963364.1">
    <property type="nucleotide sequence ID" value="NZ_CP016094.1"/>
</dbReference>
<accession>A0A1D8AZH6</accession>
<gene>
    <name evidence="2" type="ORF">Verru16b_03394</name>
</gene>